<accession>A0ABV9SKC0</accession>
<keyword evidence="3" id="KW-1185">Reference proteome</keyword>
<name>A0ABV9SKC0_9ACTN</name>
<organism evidence="2 3">
    <name type="scientific">Streptomonospora arabica</name>
    <dbReference type="NCBI Taxonomy" id="412417"/>
    <lineage>
        <taxon>Bacteria</taxon>
        <taxon>Bacillati</taxon>
        <taxon>Actinomycetota</taxon>
        <taxon>Actinomycetes</taxon>
        <taxon>Streptosporangiales</taxon>
        <taxon>Nocardiopsidaceae</taxon>
        <taxon>Streptomonospora</taxon>
    </lineage>
</organism>
<dbReference type="Proteomes" id="UP001595858">
    <property type="component" value="Unassembled WGS sequence"/>
</dbReference>
<gene>
    <name evidence="2" type="ORF">ACFPCZ_06910</name>
</gene>
<dbReference type="EMBL" id="JBHSIY010000006">
    <property type="protein sequence ID" value="MFC4866356.1"/>
    <property type="molecule type" value="Genomic_DNA"/>
</dbReference>
<reference evidence="3" key="1">
    <citation type="journal article" date="2019" name="Int. J. Syst. Evol. Microbiol.">
        <title>The Global Catalogue of Microorganisms (GCM) 10K type strain sequencing project: providing services to taxonomists for standard genome sequencing and annotation.</title>
        <authorList>
            <consortium name="The Broad Institute Genomics Platform"/>
            <consortium name="The Broad Institute Genome Sequencing Center for Infectious Disease"/>
            <person name="Wu L."/>
            <person name="Ma J."/>
        </authorList>
    </citation>
    <scope>NUCLEOTIDE SEQUENCE [LARGE SCALE GENOMIC DNA]</scope>
    <source>
        <strain evidence="3">CGMCC 4.7304</strain>
    </source>
</reference>
<proteinExistence type="predicted"/>
<dbReference type="RefSeq" id="WP_344139966.1">
    <property type="nucleotide sequence ID" value="NZ_BAAAQI010000001.1"/>
</dbReference>
<comment type="caution">
    <text evidence="2">The sequence shown here is derived from an EMBL/GenBank/DDBJ whole genome shotgun (WGS) entry which is preliminary data.</text>
</comment>
<dbReference type="InterPro" id="IPR018310">
    <property type="entry name" value="Put_endonuclease_Z1-dom"/>
</dbReference>
<evidence type="ECO:0000313" key="2">
    <source>
        <dbReference type="EMBL" id="MFC4866356.1"/>
    </source>
</evidence>
<evidence type="ECO:0000313" key="3">
    <source>
        <dbReference type="Proteomes" id="UP001595858"/>
    </source>
</evidence>
<evidence type="ECO:0000259" key="1">
    <source>
        <dbReference type="Pfam" id="PF10593"/>
    </source>
</evidence>
<sequence length="949" mass="106132">MTDHVTQAYLGALKSMDVTGPGPIHDLAAPIAPEANDDTLHERLTSSDDALRRNLQHALTRWDTAAPGPPWTAETPSCTRERRRHVYEQLRIAAGVAGLLDEYFPLTHESGDVLIADTWERWYSDELRDARGYYWHHYRDLLLEKWEGDAVARLDGATTEIVQRLSDPTRESAYQAKGLVVGHVQSGKTANIAGVTAKAVDAGYRLVIVLTGATDLLRSQTQRRLDKELIGVENILRALPRHDDALLSHAEYGEDPDWLGQRFLRLGELPDDHGRPGIERLTTYGFDYKSLKQGISALDFHRRERHLPYFAPENLFAGDVRIAVVKKNGTILKKLAADLGLVKARLGDVPALIIDDESDQASPNTSNPARWEADRKRRSAINARISELLGMLPRAQYVGYTATPFANVFIDPHDAADLFPKDFILALERPPGYMGAADFHDLDDSRPDAPGGLSAQDAHVRLVEDDDQRDDVRLQEAMDAFVLSGALKLYREARGTVTFRHHTMLIHETMTKADHWESAKRIHGMWRRAGYYTQTSHPRLRRLFDTDFARVSNELADDHPVPGSFDDLLPYISRAVGLIGNTQTPVLVVNSDKIEDDGREQLDFDTSEHVWRILVGGNKLARGFTVEGLTVSYFLRKSKQGDTLMQMGRWFGFRRGYRDLVRLYTTPDLYEAFEAVVRDEEFFRDELRQYVAPLDDGVPQVTPQDVPPLVGSHLPRIKPTAPNKSYNRVIAKRGTLNKEPKSGYPFLKNSRDLRHNVATFEPLIQLVTEREQREFTKGDGTASLTAWSGETSHSEIVEVLADLRWSNDSAFQADLAWLRDLGPKEVAGWHVIAPQLTAISPQALIRSRGPFSLHTRGVADGLLLARTPPRDRTAVEPLLRPADSSSPGHAVMMLYPMVAKDAPPKTSGRDVDPGTVVMAFRLMLPPTAAPADGPLITFTNKNAPKNDAR</sequence>
<dbReference type="Pfam" id="PF10593">
    <property type="entry name" value="Z1"/>
    <property type="match status" value="1"/>
</dbReference>
<feature type="domain" description="Putative endonuclease Z1" evidence="1">
    <location>
        <begin position="474"/>
        <end position="713"/>
    </location>
</feature>
<protein>
    <submittedName>
        <fullName evidence="2">Z1 domain-containing protein</fullName>
    </submittedName>
</protein>